<accession>A0A1I4DG33</accession>
<keyword evidence="2" id="KW-0732">Signal</keyword>
<evidence type="ECO:0000256" key="2">
    <source>
        <dbReference type="SAM" id="SignalP"/>
    </source>
</evidence>
<name>A0A1I4DG33_9HYPH</name>
<dbReference type="RefSeq" id="WP_091686854.1">
    <property type="nucleotide sequence ID" value="NZ_FOSN01000051.1"/>
</dbReference>
<evidence type="ECO:0000256" key="1">
    <source>
        <dbReference type="SAM" id="MobiDB-lite"/>
    </source>
</evidence>
<dbReference type="OrthoDB" id="7992122at2"/>
<dbReference type="InterPro" id="IPR031618">
    <property type="entry name" value="T4SS_TraI"/>
</dbReference>
<evidence type="ECO:0000313" key="3">
    <source>
        <dbReference type="EMBL" id="SFK90831.1"/>
    </source>
</evidence>
<dbReference type="Proteomes" id="UP000198755">
    <property type="component" value="Unassembled WGS sequence"/>
</dbReference>
<evidence type="ECO:0000313" key="4">
    <source>
        <dbReference type="Proteomes" id="UP000198755"/>
    </source>
</evidence>
<dbReference type="Pfam" id="PF16932">
    <property type="entry name" value="T4SS_TraI"/>
    <property type="match status" value="1"/>
</dbReference>
<protein>
    <submittedName>
        <fullName evidence="3">Defect in organelle trafficking protein DotC</fullName>
    </submittedName>
</protein>
<dbReference type="EMBL" id="FOSN01000051">
    <property type="protein sequence ID" value="SFK90831.1"/>
    <property type="molecule type" value="Genomic_DNA"/>
</dbReference>
<gene>
    <name evidence="3" type="ORF">SAMN05444581_1515</name>
</gene>
<sequence length="322" mass="34646">MSKPVSPFRSPALLGGALSIALSAGARAQDASKVYPVPPMPAPVVVDANAHELGNPLNKPMTGAAEQPAVTGGERPPSLEALQAVRAGSGGGGTNLDPGREDVLHQAGLAYGAQGGLMARSFAINEMLRRYEGILDSAFDFKALVIRLRGGQTLMRPPVVSQAQLSFALGEGAQVARETACVYSITREAQLASAPPNWRSYLVRNWSWPRRPSEAVLPRTEQEAQFWNKYVAEGWAQGERQSVEIYLSDLGRLKRDIVGMARYQVLLRAGVVEHPKLAFQDSVVNGGGGELRAGDRIIRITQQRGLVADREAWGSSTRNCPK</sequence>
<feature type="region of interest" description="Disordered" evidence="1">
    <location>
        <begin position="53"/>
        <end position="76"/>
    </location>
</feature>
<proteinExistence type="predicted"/>
<dbReference type="AlphaFoldDB" id="A0A1I4DG33"/>
<feature type="signal peptide" evidence="2">
    <location>
        <begin position="1"/>
        <end position="28"/>
    </location>
</feature>
<keyword evidence="4" id="KW-1185">Reference proteome</keyword>
<feature type="chain" id="PRO_5011498909" evidence="2">
    <location>
        <begin position="29"/>
        <end position="322"/>
    </location>
</feature>
<dbReference type="STRING" id="1612308.SAMN05444581_1515"/>
<reference evidence="3 4" key="1">
    <citation type="submission" date="2016-10" db="EMBL/GenBank/DDBJ databases">
        <authorList>
            <person name="de Groot N.N."/>
        </authorList>
    </citation>
    <scope>NUCLEOTIDE SEQUENCE [LARGE SCALE GENOMIC DNA]</scope>
    <source>
        <strain evidence="3 4">NE2</strain>
    </source>
</reference>
<organism evidence="3 4">
    <name type="scientific">Methylocapsa palsarum</name>
    <dbReference type="NCBI Taxonomy" id="1612308"/>
    <lineage>
        <taxon>Bacteria</taxon>
        <taxon>Pseudomonadati</taxon>
        <taxon>Pseudomonadota</taxon>
        <taxon>Alphaproteobacteria</taxon>
        <taxon>Hyphomicrobiales</taxon>
        <taxon>Beijerinckiaceae</taxon>
        <taxon>Methylocapsa</taxon>
    </lineage>
</organism>